<dbReference type="PANTHER" id="PTHR11271:SF6">
    <property type="entry name" value="GUANINE DEAMINASE"/>
    <property type="match status" value="1"/>
</dbReference>
<keyword evidence="3" id="KW-0378">Hydrolase</keyword>
<evidence type="ECO:0000313" key="8">
    <source>
        <dbReference type="Proteomes" id="UP000812844"/>
    </source>
</evidence>
<feature type="region of interest" description="Disordered" evidence="5">
    <location>
        <begin position="72"/>
        <end position="112"/>
    </location>
</feature>
<evidence type="ECO:0000256" key="1">
    <source>
        <dbReference type="ARBA" id="ARBA00001947"/>
    </source>
</evidence>
<feature type="domain" description="Amidohydrolase-related" evidence="6">
    <location>
        <begin position="124"/>
        <end position="485"/>
    </location>
</feature>
<evidence type="ECO:0000259" key="6">
    <source>
        <dbReference type="Pfam" id="PF01979"/>
    </source>
</evidence>
<dbReference type="PANTHER" id="PTHR11271">
    <property type="entry name" value="GUANINE DEAMINASE"/>
    <property type="match status" value="1"/>
</dbReference>
<comment type="caution">
    <text evidence="7">The sequence shown here is derived from an EMBL/GenBank/DDBJ whole genome shotgun (WGS) entry which is preliminary data.</text>
</comment>
<evidence type="ECO:0000256" key="4">
    <source>
        <dbReference type="ARBA" id="ARBA00022833"/>
    </source>
</evidence>
<dbReference type="InterPro" id="IPR006680">
    <property type="entry name" value="Amidohydro-rel"/>
</dbReference>
<evidence type="ECO:0000256" key="5">
    <source>
        <dbReference type="SAM" id="MobiDB-lite"/>
    </source>
</evidence>
<proteinExistence type="predicted"/>
<feature type="region of interest" description="Disordered" evidence="5">
    <location>
        <begin position="39"/>
        <end position="59"/>
    </location>
</feature>
<keyword evidence="8" id="KW-1185">Reference proteome</keyword>
<dbReference type="RefSeq" id="WP_219082763.1">
    <property type="nucleotide sequence ID" value="NZ_JAHBBD010000024.1"/>
</dbReference>
<keyword evidence="2" id="KW-0479">Metal-binding</keyword>
<evidence type="ECO:0000256" key="2">
    <source>
        <dbReference type="ARBA" id="ARBA00022723"/>
    </source>
</evidence>
<dbReference type="EMBL" id="JAHBBD010000024">
    <property type="protein sequence ID" value="MBW3083512.1"/>
    <property type="molecule type" value="Genomic_DNA"/>
</dbReference>
<name>A0ABS6WB36_9BIFI</name>
<dbReference type="Pfam" id="PF01979">
    <property type="entry name" value="Amidohydro_1"/>
    <property type="match status" value="1"/>
</dbReference>
<evidence type="ECO:0000256" key="3">
    <source>
        <dbReference type="ARBA" id="ARBA00022801"/>
    </source>
</evidence>
<organism evidence="7 8">
    <name type="scientific">Bifidobacterium phasiani</name>
    <dbReference type="NCBI Taxonomy" id="2834431"/>
    <lineage>
        <taxon>Bacteria</taxon>
        <taxon>Bacillati</taxon>
        <taxon>Actinomycetota</taxon>
        <taxon>Actinomycetes</taxon>
        <taxon>Bifidobacteriales</taxon>
        <taxon>Bifidobacteriaceae</taxon>
        <taxon>Bifidobacterium</taxon>
    </lineage>
</organism>
<evidence type="ECO:0000313" key="7">
    <source>
        <dbReference type="EMBL" id="MBW3083512.1"/>
    </source>
</evidence>
<accession>A0ABS6WB36</accession>
<dbReference type="InterPro" id="IPR051607">
    <property type="entry name" value="Metallo-dep_hydrolases"/>
</dbReference>
<comment type="cofactor">
    <cofactor evidence="1">
        <name>Zn(2+)</name>
        <dbReference type="ChEBI" id="CHEBI:29105"/>
    </cofactor>
</comment>
<sequence length="492" mass="54890">MTVAYKGDILYTPTPERFAVIEDGYVLVGDDGRVVDVTGSLPSDAPVVSPHPTADGSDGRFGMVHENAAKRDFDTTAGPGHRPGDAPASGAEDGPERGSADGPATGRENGPRAVTVVDRTGCLIIPGFNDLHVHAPQLPMAGLGFDHELLPWLERYTFRAEARYADIDLADRWYRRFVNRMWRVGTLRFSAFATLHDDATLRLMELCQRSGLRPMVGKVNMDRNAPDYLIEDTDASLAGTEALVRRSRELTPDVGFVVTPRFVPSTTPALMRGLGKLVARYGLPVQSHLDENRDEITWVRELHPDIPTYAEVYERYGLMPEGRTIMAHCIWLTDRERALLRERRVRLAHCAQSNADLRSGIMPVRRDLEAGLDVTIASDVAGSHEPHMTRHIVQSIEVSKLKTFEAGHEDDRPLRLSEAFHMATKAPGAFFGRVGSFEPGFEFDALVVRREDSPLDLSPEERLERFVYTGDDRDILERYVAGRLVPEPFPER</sequence>
<keyword evidence="4" id="KW-0862">Zinc</keyword>
<gene>
    <name evidence="7" type="ORF">KIH73_09115</name>
</gene>
<reference evidence="7 8" key="1">
    <citation type="submission" date="2021-05" db="EMBL/GenBank/DDBJ databases">
        <title>Phylogenetic classification of ten novel species belonging to the genus Bifidobacterium comprising B. colchicus sp. nov., B. abeli sp. nov., B. bicoloris sp. nov., B. guerezis sp. nov., B. rosaliae sp. nov., B. santillanensis sp. nov., B. argentati sp. nov., B. amazzoni sp. nov., B. pluviali sp. nov., and B. pinnaculum sp. nov.</title>
        <authorList>
            <person name="Lugli G.A."/>
            <person name="Ruiz Garcia L."/>
            <person name="Margolles A."/>
            <person name="Ventura M."/>
        </authorList>
    </citation>
    <scope>NUCLEOTIDE SEQUENCE [LARGE SCALE GENOMIC DNA]</scope>
    <source>
        <strain evidence="7 8">6T3</strain>
    </source>
</reference>
<dbReference type="Proteomes" id="UP000812844">
    <property type="component" value="Unassembled WGS sequence"/>
</dbReference>
<protein>
    <submittedName>
        <fullName evidence="7">Amidohydrolase family protein</fullName>
    </submittedName>
</protein>